<organism evidence="2 3">
    <name type="scientific">Prosthecobacter vanneervenii</name>
    <dbReference type="NCBI Taxonomy" id="48466"/>
    <lineage>
        <taxon>Bacteria</taxon>
        <taxon>Pseudomonadati</taxon>
        <taxon>Verrucomicrobiota</taxon>
        <taxon>Verrucomicrobiia</taxon>
        <taxon>Verrucomicrobiales</taxon>
        <taxon>Verrucomicrobiaceae</taxon>
        <taxon>Prosthecobacter</taxon>
    </lineage>
</organism>
<dbReference type="Proteomes" id="UP000590740">
    <property type="component" value="Unassembled WGS sequence"/>
</dbReference>
<comment type="caution">
    <text evidence="2">The sequence shown here is derived from an EMBL/GenBank/DDBJ whole genome shotgun (WGS) entry which is preliminary data.</text>
</comment>
<sequence>MKAFLFSLLLLPTLMHAADWKAMAKTSAAISVLNMQPVPLAVSTDKNGWARIPTALAGHGATIFTPTASTNGVADIEVKEDGYLFLACNWDYQGNSSGEWEKDRWTEGKFKSKGWSRLSKNELGGELVKNDNRAQTIFFKRVKKGEKLRLRCNKYDPPFPILLMGGP</sequence>
<name>A0A7W8DL85_9BACT</name>
<evidence type="ECO:0000256" key="1">
    <source>
        <dbReference type="SAM" id="SignalP"/>
    </source>
</evidence>
<reference evidence="2 3" key="1">
    <citation type="submission" date="2020-08" db="EMBL/GenBank/DDBJ databases">
        <title>Genomic Encyclopedia of Type Strains, Phase IV (KMG-IV): sequencing the most valuable type-strain genomes for metagenomic binning, comparative biology and taxonomic classification.</title>
        <authorList>
            <person name="Goeker M."/>
        </authorList>
    </citation>
    <scope>NUCLEOTIDE SEQUENCE [LARGE SCALE GENOMIC DNA]</scope>
    <source>
        <strain evidence="2 3">DSM 12252</strain>
    </source>
</reference>
<dbReference type="RefSeq" id="WP_184340542.1">
    <property type="nucleotide sequence ID" value="NZ_JACHIG010000006.1"/>
</dbReference>
<keyword evidence="3" id="KW-1185">Reference proteome</keyword>
<accession>A0A7W8DL85</accession>
<keyword evidence="1" id="KW-0732">Signal</keyword>
<proteinExistence type="predicted"/>
<evidence type="ECO:0000313" key="3">
    <source>
        <dbReference type="Proteomes" id="UP000590740"/>
    </source>
</evidence>
<feature type="signal peptide" evidence="1">
    <location>
        <begin position="1"/>
        <end position="17"/>
    </location>
</feature>
<gene>
    <name evidence="2" type="ORF">HNQ65_003179</name>
</gene>
<protein>
    <submittedName>
        <fullName evidence="2">Uncharacterized protein</fullName>
    </submittedName>
</protein>
<dbReference type="AlphaFoldDB" id="A0A7W8DL85"/>
<dbReference type="EMBL" id="JACHIG010000006">
    <property type="protein sequence ID" value="MBB5033591.1"/>
    <property type="molecule type" value="Genomic_DNA"/>
</dbReference>
<evidence type="ECO:0000313" key="2">
    <source>
        <dbReference type="EMBL" id="MBB5033591.1"/>
    </source>
</evidence>
<feature type="chain" id="PRO_5031184490" evidence="1">
    <location>
        <begin position="18"/>
        <end position="167"/>
    </location>
</feature>